<dbReference type="EMBL" id="CGIG01000001">
    <property type="protein sequence ID" value="CPR20620.1"/>
    <property type="molecule type" value="Genomic_DNA"/>
</dbReference>
<evidence type="ECO:0000313" key="1">
    <source>
        <dbReference type="EMBL" id="CPR20620.1"/>
    </source>
</evidence>
<dbReference type="Proteomes" id="UP000044377">
    <property type="component" value="Unassembled WGS sequence"/>
</dbReference>
<dbReference type="AlphaFoldDB" id="A0A0G4K1D5"/>
<sequence>MTMKRYGADGANLTVFGIPIDDFGDTDPPITIEELEPRATLKRGMGKTSVRLDNQTRPKRLTINLMPGSDQVRQILTVEKTGVDATFTFFQTGSDEYFAGFDGVMINRGSATRGGKTSVSDEQFIFEFADSEET</sequence>
<dbReference type="RefSeq" id="WP_048639108.1">
    <property type="nucleotide sequence ID" value="NZ_CGIG01000001.1"/>
</dbReference>
<protein>
    <submittedName>
        <fullName evidence="1">COG4975: Putative glucose uptake permease</fullName>
    </submittedName>
</protein>
<dbReference type="STRING" id="1109412.BN1221_04420c"/>
<gene>
    <name evidence="1" type="ORF">BN1221_04420c</name>
</gene>
<keyword evidence="2" id="KW-1185">Reference proteome</keyword>
<name>A0A0G4K1D5_9GAMM</name>
<organism evidence="1 2">
    <name type="scientific">Brenneria goodwinii</name>
    <dbReference type="NCBI Taxonomy" id="1109412"/>
    <lineage>
        <taxon>Bacteria</taxon>
        <taxon>Pseudomonadati</taxon>
        <taxon>Pseudomonadota</taxon>
        <taxon>Gammaproteobacteria</taxon>
        <taxon>Enterobacterales</taxon>
        <taxon>Pectobacteriaceae</taxon>
        <taxon>Brenneria</taxon>
    </lineage>
</organism>
<reference evidence="2" key="1">
    <citation type="submission" date="2015-01" db="EMBL/GenBank/DDBJ databases">
        <authorList>
            <person name="Paterson Steve"/>
        </authorList>
    </citation>
    <scope>NUCLEOTIDE SEQUENCE [LARGE SCALE GENOMIC DNA]</scope>
    <source>
        <strain evidence="2">OBR1</strain>
    </source>
</reference>
<evidence type="ECO:0000313" key="2">
    <source>
        <dbReference type="Proteomes" id="UP000044377"/>
    </source>
</evidence>
<accession>A0A0G4K1D5</accession>
<dbReference type="OrthoDB" id="6946224at2"/>
<proteinExistence type="predicted"/>